<evidence type="ECO:0000256" key="3">
    <source>
        <dbReference type="ARBA" id="ARBA00022898"/>
    </source>
</evidence>
<dbReference type="InterPro" id="IPR023603">
    <property type="entry name" value="Low_specificity_L-TA-like"/>
</dbReference>
<feature type="domain" description="Aromatic amino acid beta-eliminating lyase/threonine aldolase" evidence="6">
    <location>
        <begin position="4"/>
        <end position="289"/>
    </location>
</feature>
<dbReference type="GO" id="GO:0008732">
    <property type="term" value="F:L-allo-threonine aldolase activity"/>
    <property type="evidence" value="ECO:0007669"/>
    <property type="project" value="TreeGrafter"/>
</dbReference>
<dbReference type="RefSeq" id="WP_160845982.1">
    <property type="nucleotide sequence ID" value="NZ_WVHT01000010.1"/>
</dbReference>
<organism evidence="7 8">
    <name type="scientific">Hufsiella arboris</name>
    <dbReference type="NCBI Taxonomy" id="2695275"/>
    <lineage>
        <taxon>Bacteria</taxon>
        <taxon>Pseudomonadati</taxon>
        <taxon>Bacteroidota</taxon>
        <taxon>Sphingobacteriia</taxon>
        <taxon>Sphingobacteriales</taxon>
        <taxon>Sphingobacteriaceae</taxon>
        <taxon>Hufsiella</taxon>
    </lineage>
</organism>
<sequence length="340" mass="37150">MIIDLRSDTVTRPTSGMLDAMFSAKVGDDVFGEDEAVNALEDKAASMFGMDSAMFCPSGTMTNQIAIKCFTQPLDEVIADETAHVYRYEGGGIAFNSSASVRLLNGDRGRLNPELIKSHINPDNVHHPKSSLVVLENTVNRGGGSIYTIGQIKPVADLCKAEGLKLHLDGARLFNALVETNDDPKEYGKLFDGISICLSKGLGAPVGSLLLGSKETIKYARRVRKVLGGGMRQAGFLAAAGIYALDNHIDRLKEDHRHAKMLGEVLTGLPFIKSVMPVDTNIVIFELDDTFPAEEFVIKLNEQNVKCNTFGHQMIRFVTHLDVNSEMIDQVINVLKKIDV</sequence>
<name>A0A7K1YDX1_9SPHI</name>
<evidence type="ECO:0000256" key="2">
    <source>
        <dbReference type="ARBA" id="ARBA00006966"/>
    </source>
</evidence>
<proteinExistence type="inferred from homology"/>
<comment type="cofactor">
    <cofactor evidence="1">
        <name>pyridoxal 5'-phosphate</name>
        <dbReference type="ChEBI" id="CHEBI:597326"/>
    </cofactor>
</comment>
<dbReference type="InterPro" id="IPR015422">
    <property type="entry name" value="PyrdxlP-dep_Trfase_small"/>
</dbReference>
<dbReference type="SUPFAM" id="SSF53383">
    <property type="entry name" value="PLP-dependent transferases"/>
    <property type="match status" value="1"/>
</dbReference>
<dbReference type="CDD" id="cd06502">
    <property type="entry name" value="TA_like"/>
    <property type="match status" value="1"/>
</dbReference>
<dbReference type="GO" id="GO:0005829">
    <property type="term" value="C:cytosol"/>
    <property type="evidence" value="ECO:0007669"/>
    <property type="project" value="TreeGrafter"/>
</dbReference>
<feature type="modified residue" description="N6-(pyridoxal phosphate)lysine" evidence="5">
    <location>
        <position position="200"/>
    </location>
</feature>
<evidence type="ECO:0000256" key="4">
    <source>
        <dbReference type="ARBA" id="ARBA00023239"/>
    </source>
</evidence>
<comment type="caution">
    <text evidence="7">The sequence shown here is derived from an EMBL/GenBank/DDBJ whole genome shotgun (WGS) entry which is preliminary data.</text>
</comment>
<dbReference type="GO" id="GO:0006567">
    <property type="term" value="P:L-threonine catabolic process"/>
    <property type="evidence" value="ECO:0007669"/>
    <property type="project" value="TreeGrafter"/>
</dbReference>
<dbReference type="GO" id="GO:0006545">
    <property type="term" value="P:glycine biosynthetic process"/>
    <property type="evidence" value="ECO:0007669"/>
    <property type="project" value="TreeGrafter"/>
</dbReference>
<evidence type="ECO:0000256" key="1">
    <source>
        <dbReference type="ARBA" id="ARBA00001933"/>
    </source>
</evidence>
<dbReference type="EMBL" id="WVHT01000010">
    <property type="protein sequence ID" value="MXV52804.1"/>
    <property type="molecule type" value="Genomic_DNA"/>
</dbReference>
<protein>
    <submittedName>
        <fullName evidence="7">Threonine aldolase</fullName>
    </submittedName>
</protein>
<dbReference type="Gene3D" id="3.40.640.10">
    <property type="entry name" value="Type I PLP-dependent aspartate aminotransferase-like (Major domain)"/>
    <property type="match status" value="1"/>
</dbReference>
<reference evidence="7 8" key="1">
    <citation type="submission" date="2019-11" db="EMBL/GenBank/DDBJ databases">
        <title>Pedobacter sp. HMF7647 Genome sequencing and assembly.</title>
        <authorList>
            <person name="Kang H."/>
            <person name="Kim H."/>
            <person name="Joh K."/>
        </authorList>
    </citation>
    <scope>NUCLEOTIDE SEQUENCE [LARGE SCALE GENOMIC DNA]</scope>
    <source>
        <strain evidence="7 8">HMF7647</strain>
    </source>
</reference>
<dbReference type="PANTHER" id="PTHR48097">
    <property type="entry name" value="L-THREONINE ALDOLASE-RELATED"/>
    <property type="match status" value="1"/>
</dbReference>
<dbReference type="Gene3D" id="3.90.1150.10">
    <property type="entry name" value="Aspartate Aminotransferase, domain 1"/>
    <property type="match status" value="1"/>
</dbReference>
<keyword evidence="4" id="KW-0456">Lyase</keyword>
<dbReference type="PANTHER" id="PTHR48097:SF9">
    <property type="entry name" value="L-THREONINE ALDOLASE"/>
    <property type="match status" value="1"/>
</dbReference>
<dbReference type="AlphaFoldDB" id="A0A7K1YDX1"/>
<keyword evidence="8" id="KW-1185">Reference proteome</keyword>
<evidence type="ECO:0000259" key="6">
    <source>
        <dbReference type="Pfam" id="PF01212"/>
    </source>
</evidence>
<dbReference type="InterPro" id="IPR001597">
    <property type="entry name" value="ArAA_b-elim_lyase/Thr_aldolase"/>
</dbReference>
<comment type="similarity">
    <text evidence="2">Belongs to the threonine aldolase family.</text>
</comment>
<evidence type="ECO:0000313" key="8">
    <source>
        <dbReference type="Proteomes" id="UP000466586"/>
    </source>
</evidence>
<dbReference type="InterPro" id="IPR015421">
    <property type="entry name" value="PyrdxlP-dep_Trfase_major"/>
</dbReference>
<keyword evidence="3" id="KW-0663">Pyridoxal phosphate</keyword>
<dbReference type="InterPro" id="IPR015424">
    <property type="entry name" value="PyrdxlP-dep_Trfase"/>
</dbReference>
<dbReference type="PIRSF" id="PIRSF017617">
    <property type="entry name" value="Thr_aldolase"/>
    <property type="match status" value="1"/>
</dbReference>
<dbReference type="Pfam" id="PF01212">
    <property type="entry name" value="Beta_elim_lyase"/>
    <property type="match status" value="1"/>
</dbReference>
<gene>
    <name evidence="7" type="ORF">GS399_17670</name>
</gene>
<evidence type="ECO:0000313" key="7">
    <source>
        <dbReference type="EMBL" id="MXV52804.1"/>
    </source>
</evidence>
<dbReference type="FunFam" id="3.40.640.10:FF:000030">
    <property type="entry name" value="Low-specificity L-threonine aldolase"/>
    <property type="match status" value="1"/>
</dbReference>
<evidence type="ECO:0000256" key="5">
    <source>
        <dbReference type="PIRSR" id="PIRSR017617-1"/>
    </source>
</evidence>
<dbReference type="Proteomes" id="UP000466586">
    <property type="component" value="Unassembled WGS sequence"/>
</dbReference>
<dbReference type="NCBIfam" id="NF041359">
    <property type="entry name" value="GntG_guanitoxin"/>
    <property type="match status" value="1"/>
</dbReference>
<accession>A0A7K1YDX1</accession>